<reference evidence="2 3" key="1">
    <citation type="journal article" date="2015" name="Genome Announc.">
        <title>Expanding the biotechnology potential of lactobacilli through comparative genomics of 213 strains and associated genera.</title>
        <authorList>
            <person name="Sun Z."/>
            <person name="Harris H.M."/>
            <person name="McCann A."/>
            <person name="Guo C."/>
            <person name="Argimon S."/>
            <person name="Zhang W."/>
            <person name="Yang X."/>
            <person name="Jeffery I.B."/>
            <person name="Cooney J.C."/>
            <person name="Kagawa T.F."/>
            <person name="Liu W."/>
            <person name="Song Y."/>
            <person name="Salvetti E."/>
            <person name="Wrobel A."/>
            <person name="Rasinkangas P."/>
            <person name="Parkhill J."/>
            <person name="Rea M.C."/>
            <person name="O'Sullivan O."/>
            <person name="Ritari J."/>
            <person name="Douillard F.P."/>
            <person name="Paul Ross R."/>
            <person name="Yang R."/>
            <person name="Briner A.E."/>
            <person name="Felis G.E."/>
            <person name="de Vos W.M."/>
            <person name="Barrangou R."/>
            <person name="Klaenhammer T.R."/>
            <person name="Caufield P.W."/>
            <person name="Cui Y."/>
            <person name="Zhang H."/>
            <person name="O'Toole P.W."/>
        </authorList>
    </citation>
    <scope>NUCLEOTIDE SEQUENCE [LARGE SCALE GENOMIC DNA]</scope>
    <source>
        <strain evidence="2 3">DSM 15946</strain>
    </source>
</reference>
<dbReference type="EMBL" id="AZFK01000029">
    <property type="protein sequence ID" value="KRL90534.1"/>
    <property type="molecule type" value="Genomic_DNA"/>
</dbReference>
<protein>
    <submittedName>
        <fullName evidence="2">Fic protein family protein</fullName>
    </submittedName>
</protein>
<dbReference type="SUPFAM" id="SSF140931">
    <property type="entry name" value="Fic-like"/>
    <property type="match status" value="1"/>
</dbReference>
<sequence length="229" mass="26062">MKKFQDQYDFTVDLNRRFAKQNLTRLVHTNARFEGVNTTLAQTQTIIDGMGVAGVSVRDIDIIKLLKQGWELIVTNDEPVSLELAKQINAIVARDEALFPGEFRTGRGSVTLTSGAEFVPPLVDLAVEQAFFEQLLKDSQRSATDQALTLMYHLMRNQLFWDGNKRTATLLANKWMIDHGAGLINVPLDRWGEWNELISSFYESGDVTTIKEWTYQYGIQGIELMRTTR</sequence>
<evidence type="ECO:0000313" key="3">
    <source>
        <dbReference type="Proteomes" id="UP000050816"/>
    </source>
</evidence>
<dbReference type="Proteomes" id="UP000050816">
    <property type="component" value="Unassembled WGS sequence"/>
</dbReference>
<dbReference type="PROSITE" id="PS51459">
    <property type="entry name" value="FIDO"/>
    <property type="match status" value="1"/>
</dbReference>
<proteinExistence type="predicted"/>
<evidence type="ECO:0000259" key="1">
    <source>
        <dbReference type="PROSITE" id="PS51459"/>
    </source>
</evidence>
<dbReference type="InterPro" id="IPR036597">
    <property type="entry name" value="Fido-like_dom_sf"/>
</dbReference>
<dbReference type="AlphaFoldDB" id="A0A0R1UAY9"/>
<name>A0A0R1UAY9_9LACO</name>
<dbReference type="PATRIC" id="fig|1423760.3.peg.1408"/>
<dbReference type="InterPro" id="IPR003812">
    <property type="entry name" value="Fido"/>
</dbReference>
<gene>
    <name evidence="2" type="ORF">FC43_GL001339</name>
</gene>
<feature type="domain" description="Fido" evidence="1">
    <location>
        <begin position="80"/>
        <end position="216"/>
    </location>
</feature>
<evidence type="ECO:0000313" key="2">
    <source>
        <dbReference type="EMBL" id="KRL90534.1"/>
    </source>
</evidence>
<accession>A0A0R1UAY9</accession>
<organism evidence="2 3">
    <name type="scientific">Limosilactobacillus ingluviei DSM 15946</name>
    <dbReference type="NCBI Taxonomy" id="1423760"/>
    <lineage>
        <taxon>Bacteria</taxon>
        <taxon>Bacillati</taxon>
        <taxon>Bacillota</taxon>
        <taxon>Bacilli</taxon>
        <taxon>Lactobacillales</taxon>
        <taxon>Lactobacillaceae</taxon>
        <taxon>Limosilactobacillus</taxon>
    </lineage>
</organism>
<dbReference type="Pfam" id="PF02661">
    <property type="entry name" value="Fic"/>
    <property type="match status" value="1"/>
</dbReference>
<comment type="caution">
    <text evidence="2">The sequence shown here is derived from an EMBL/GenBank/DDBJ whole genome shotgun (WGS) entry which is preliminary data.</text>
</comment>
<dbReference type="RefSeq" id="WP_056954481.1">
    <property type="nucleotide sequence ID" value="NZ_AZFK01000029.1"/>
</dbReference>
<dbReference type="Gene3D" id="1.10.3290.10">
    <property type="entry name" value="Fido-like domain"/>
    <property type="match status" value="1"/>
</dbReference>